<evidence type="ECO:0000256" key="1">
    <source>
        <dbReference type="SAM" id="MobiDB-lite"/>
    </source>
</evidence>
<sequence>MKGTQQKRRKKIRLSSLVYQRDEAAGERKQRLNGHRRKIRKSMGEKLMPKFLRSTEGEVADISIGGSGIQNYNRMLKKQLQNQLAKEIWQLAKQLGATAENDDVILQKIEEMECRNRQAKEKKMNREVDNAQKVSKAPNDIVIL</sequence>
<organism evidence="2 3">
    <name type="scientific">Rubroshorea leprosula</name>
    <dbReference type="NCBI Taxonomy" id="152421"/>
    <lineage>
        <taxon>Eukaryota</taxon>
        <taxon>Viridiplantae</taxon>
        <taxon>Streptophyta</taxon>
        <taxon>Embryophyta</taxon>
        <taxon>Tracheophyta</taxon>
        <taxon>Spermatophyta</taxon>
        <taxon>Magnoliopsida</taxon>
        <taxon>eudicotyledons</taxon>
        <taxon>Gunneridae</taxon>
        <taxon>Pentapetalae</taxon>
        <taxon>rosids</taxon>
        <taxon>malvids</taxon>
        <taxon>Malvales</taxon>
        <taxon>Dipterocarpaceae</taxon>
        <taxon>Rubroshorea</taxon>
    </lineage>
</organism>
<dbReference type="Proteomes" id="UP001054252">
    <property type="component" value="Unassembled WGS sequence"/>
</dbReference>
<comment type="caution">
    <text evidence="2">The sequence shown here is derived from an EMBL/GenBank/DDBJ whole genome shotgun (WGS) entry which is preliminary data.</text>
</comment>
<dbReference type="EMBL" id="BPVZ01000140">
    <property type="protein sequence ID" value="GKV40274.1"/>
    <property type="molecule type" value="Genomic_DNA"/>
</dbReference>
<evidence type="ECO:0000313" key="3">
    <source>
        <dbReference type="Proteomes" id="UP001054252"/>
    </source>
</evidence>
<protein>
    <submittedName>
        <fullName evidence="2">Uncharacterized protein</fullName>
    </submittedName>
</protein>
<dbReference type="AlphaFoldDB" id="A0AAV5LT37"/>
<feature type="region of interest" description="Disordered" evidence="1">
    <location>
        <begin position="117"/>
        <end position="139"/>
    </location>
</feature>
<reference evidence="2 3" key="1">
    <citation type="journal article" date="2021" name="Commun. Biol.">
        <title>The genome of Shorea leprosula (Dipterocarpaceae) highlights the ecological relevance of drought in aseasonal tropical rainforests.</title>
        <authorList>
            <person name="Ng K.K.S."/>
            <person name="Kobayashi M.J."/>
            <person name="Fawcett J.A."/>
            <person name="Hatakeyama M."/>
            <person name="Paape T."/>
            <person name="Ng C.H."/>
            <person name="Ang C.C."/>
            <person name="Tnah L.H."/>
            <person name="Lee C.T."/>
            <person name="Nishiyama T."/>
            <person name="Sese J."/>
            <person name="O'Brien M.J."/>
            <person name="Copetti D."/>
            <person name="Mohd Noor M.I."/>
            <person name="Ong R.C."/>
            <person name="Putra M."/>
            <person name="Sireger I.Z."/>
            <person name="Indrioko S."/>
            <person name="Kosugi Y."/>
            <person name="Izuno A."/>
            <person name="Isagi Y."/>
            <person name="Lee S.L."/>
            <person name="Shimizu K.K."/>
        </authorList>
    </citation>
    <scope>NUCLEOTIDE SEQUENCE [LARGE SCALE GENOMIC DNA]</scope>
    <source>
        <strain evidence="2">214</strain>
    </source>
</reference>
<feature type="compositionally biased region" description="Basic and acidic residues" evidence="1">
    <location>
        <begin position="117"/>
        <end position="130"/>
    </location>
</feature>
<evidence type="ECO:0000313" key="2">
    <source>
        <dbReference type="EMBL" id="GKV40274.1"/>
    </source>
</evidence>
<proteinExistence type="predicted"/>
<gene>
    <name evidence="2" type="ORF">SLEP1_g47941</name>
</gene>
<name>A0AAV5LT37_9ROSI</name>
<accession>A0AAV5LT37</accession>
<keyword evidence="3" id="KW-1185">Reference proteome</keyword>